<dbReference type="OrthoDB" id="3482689at2"/>
<name>A0A3N1CNW4_9ACTN</name>
<accession>A0A3N1CNW4</accession>
<sequence length="110" mass="12350">MPVPPVVRYRLTGGAAYLLAWGRRPDRSWWALLVWLETGGDGCRGARAWVDAADVRSLPGEDYKGVPRKELAAERRNRDRTDARDPGRLSRAADRARRAARLPVPAEPDF</sequence>
<feature type="compositionally biased region" description="Basic and acidic residues" evidence="1">
    <location>
        <begin position="66"/>
        <end position="97"/>
    </location>
</feature>
<feature type="region of interest" description="Disordered" evidence="1">
    <location>
        <begin position="66"/>
        <end position="110"/>
    </location>
</feature>
<dbReference type="Proteomes" id="UP000272400">
    <property type="component" value="Unassembled WGS sequence"/>
</dbReference>
<keyword evidence="3" id="KW-1185">Reference proteome</keyword>
<comment type="caution">
    <text evidence="2">The sequence shown here is derived from an EMBL/GenBank/DDBJ whole genome shotgun (WGS) entry which is preliminary data.</text>
</comment>
<reference evidence="2 3" key="1">
    <citation type="submission" date="2018-11" db="EMBL/GenBank/DDBJ databases">
        <title>Sequencing the genomes of 1000 actinobacteria strains.</title>
        <authorList>
            <person name="Klenk H.-P."/>
        </authorList>
    </citation>
    <scope>NUCLEOTIDE SEQUENCE [LARGE SCALE GENOMIC DNA]</scope>
    <source>
        <strain evidence="2 3">DSM 44254</strain>
    </source>
</reference>
<gene>
    <name evidence="2" type="ORF">EDD29_0370</name>
</gene>
<dbReference type="RefSeq" id="WP_123661848.1">
    <property type="nucleotide sequence ID" value="NZ_RJKE01000001.1"/>
</dbReference>
<proteinExistence type="predicted"/>
<dbReference type="EMBL" id="RJKE01000001">
    <property type="protein sequence ID" value="ROO82885.1"/>
    <property type="molecule type" value="Genomic_DNA"/>
</dbReference>
<organism evidence="2 3">
    <name type="scientific">Actinocorallia herbida</name>
    <dbReference type="NCBI Taxonomy" id="58109"/>
    <lineage>
        <taxon>Bacteria</taxon>
        <taxon>Bacillati</taxon>
        <taxon>Actinomycetota</taxon>
        <taxon>Actinomycetes</taxon>
        <taxon>Streptosporangiales</taxon>
        <taxon>Thermomonosporaceae</taxon>
        <taxon>Actinocorallia</taxon>
    </lineage>
</organism>
<protein>
    <submittedName>
        <fullName evidence="2">Uncharacterized protein</fullName>
    </submittedName>
</protein>
<evidence type="ECO:0000313" key="3">
    <source>
        <dbReference type="Proteomes" id="UP000272400"/>
    </source>
</evidence>
<dbReference type="AlphaFoldDB" id="A0A3N1CNW4"/>
<evidence type="ECO:0000256" key="1">
    <source>
        <dbReference type="SAM" id="MobiDB-lite"/>
    </source>
</evidence>
<evidence type="ECO:0000313" key="2">
    <source>
        <dbReference type="EMBL" id="ROO82885.1"/>
    </source>
</evidence>